<dbReference type="Proteomes" id="UP000502345">
    <property type="component" value="Chromosome"/>
</dbReference>
<dbReference type="AlphaFoldDB" id="A0A6G9CSK5"/>
<evidence type="ECO:0000313" key="2">
    <source>
        <dbReference type="Proteomes" id="UP000502345"/>
    </source>
</evidence>
<proteinExistence type="predicted"/>
<organism evidence="1 2">
    <name type="scientific">Rhodococcus erythropolis</name>
    <name type="common">Arthrobacter picolinophilus</name>
    <dbReference type="NCBI Taxonomy" id="1833"/>
    <lineage>
        <taxon>Bacteria</taxon>
        <taxon>Bacillati</taxon>
        <taxon>Actinomycetota</taxon>
        <taxon>Actinomycetes</taxon>
        <taxon>Mycobacteriales</taxon>
        <taxon>Nocardiaceae</taxon>
        <taxon>Rhodococcus</taxon>
        <taxon>Rhodococcus erythropolis group</taxon>
    </lineage>
</organism>
<evidence type="ECO:0000313" key="1">
    <source>
        <dbReference type="EMBL" id="QIP40023.1"/>
    </source>
</evidence>
<protein>
    <submittedName>
        <fullName evidence="1">Uncharacterized protein</fullName>
    </submittedName>
</protein>
<dbReference type="EMBL" id="CP050124">
    <property type="protein sequence ID" value="QIP40023.1"/>
    <property type="molecule type" value="Genomic_DNA"/>
</dbReference>
<reference evidence="1 2" key="1">
    <citation type="submission" date="2020-03" db="EMBL/GenBank/DDBJ databases">
        <title>Screen low temperature-resistant strains for efficient degradation of petroleum hydrocarbons under the low temperature.</title>
        <authorList>
            <person name="Wang Y."/>
            <person name="Chen J."/>
        </authorList>
    </citation>
    <scope>NUCLEOTIDE SEQUENCE [LARGE SCALE GENOMIC DNA]</scope>
    <source>
        <strain evidence="1 2">KB1</strain>
    </source>
</reference>
<sequence length="44" mass="4612">MGREAATIAIAIGTLRPPLLSDPDAASDPDFVKTVIVIPRVKVP</sequence>
<name>A0A6G9CSK5_RHOER</name>
<accession>A0A6G9CSK5</accession>
<gene>
    <name evidence="1" type="ORF">G9444_2778</name>
</gene>